<organism evidence="4 5">
    <name type="scientific">Enhydrobacter aerosaccus</name>
    <dbReference type="NCBI Taxonomy" id="225324"/>
    <lineage>
        <taxon>Bacteria</taxon>
        <taxon>Pseudomonadati</taxon>
        <taxon>Pseudomonadota</taxon>
        <taxon>Alphaproteobacteria</taxon>
        <taxon>Hyphomicrobiales</taxon>
        <taxon>Enhydrobacter</taxon>
    </lineage>
</organism>
<evidence type="ECO:0000313" key="5">
    <source>
        <dbReference type="Proteomes" id="UP000190092"/>
    </source>
</evidence>
<protein>
    <recommendedName>
        <fullName evidence="3">AB hydrolase-1 domain-containing protein</fullName>
    </recommendedName>
</protein>
<dbReference type="EMBL" id="FUWJ01000001">
    <property type="protein sequence ID" value="SJZ53365.1"/>
    <property type="molecule type" value="Genomic_DNA"/>
</dbReference>
<dbReference type="InterPro" id="IPR000073">
    <property type="entry name" value="AB_hydrolase_1"/>
</dbReference>
<dbReference type="PANTHER" id="PTHR10794">
    <property type="entry name" value="ABHYDROLASE DOMAIN-CONTAINING PROTEIN"/>
    <property type="match status" value="1"/>
</dbReference>
<feature type="active site" description="Charge relay system" evidence="2">
    <location>
        <position position="306"/>
    </location>
</feature>
<feature type="active site" description="Charge relay system" evidence="2">
    <location>
        <position position="153"/>
    </location>
</feature>
<dbReference type="Proteomes" id="UP000190092">
    <property type="component" value="Unassembled WGS sequence"/>
</dbReference>
<dbReference type="STRING" id="225324.SAMN02745126_01522"/>
<accession>A0A1T4LF62</accession>
<evidence type="ECO:0000256" key="2">
    <source>
        <dbReference type="PIRSR" id="PIRSR005211-1"/>
    </source>
</evidence>
<evidence type="ECO:0000256" key="1">
    <source>
        <dbReference type="ARBA" id="ARBA00010884"/>
    </source>
</evidence>
<feature type="active site" description="Charge relay system" evidence="2">
    <location>
        <position position="277"/>
    </location>
</feature>
<comment type="similarity">
    <text evidence="1">Belongs to the AB hydrolase superfamily. AB hydrolase 4 family.</text>
</comment>
<keyword evidence="5" id="KW-1185">Reference proteome</keyword>
<proteinExistence type="inferred from homology"/>
<evidence type="ECO:0000313" key="4">
    <source>
        <dbReference type="EMBL" id="SJZ53365.1"/>
    </source>
</evidence>
<sequence length="335" mass="37322">MPPSIESLDLPPFRPRFPWWGPDLQTLAVLLRPAASDLSPHRSERVCFPMADRTGDILLGMLDRPAKPAEARPLVVFIHGMTGCEDSVYVLSAARHLLGCGYTTLRINVRGAGPSRPYCSEIYHAGRTADFRRVLEQLPEDLTAHGIVAIGYSLGGAMLLKYLGEEGAFAPLRAAASICAPIDLIATARHMMRPRNRLYHAYLLNGVKAETLGEGARLTAEERTVVRRARTVQEYDDTFIAPRYGYRGALDYYELCAPRNYMPEIRVPTMVLAAHDDPWIPIAHYKDFKWGDNPWLLPVLTPTGGHVGFHGDASNRPWCDVALEKFLERLDTMAG</sequence>
<name>A0A1T4LF62_9HYPH</name>
<dbReference type="AlphaFoldDB" id="A0A1T4LF62"/>
<dbReference type="InterPro" id="IPR029058">
    <property type="entry name" value="AB_hydrolase_fold"/>
</dbReference>
<evidence type="ECO:0000259" key="3">
    <source>
        <dbReference type="Pfam" id="PF00561"/>
    </source>
</evidence>
<dbReference type="SUPFAM" id="SSF53474">
    <property type="entry name" value="alpha/beta-Hydrolases"/>
    <property type="match status" value="1"/>
</dbReference>
<dbReference type="InterPro" id="IPR012020">
    <property type="entry name" value="ABHD4"/>
</dbReference>
<dbReference type="Gene3D" id="3.40.50.1820">
    <property type="entry name" value="alpha/beta hydrolase"/>
    <property type="match status" value="1"/>
</dbReference>
<dbReference type="Pfam" id="PF00561">
    <property type="entry name" value="Abhydrolase_1"/>
    <property type="match status" value="1"/>
</dbReference>
<gene>
    <name evidence="4" type="ORF">SAMN02745126_01522</name>
</gene>
<dbReference type="PANTHER" id="PTHR10794:SF94">
    <property type="entry name" value="ESTERASE YHET-RELATED"/>
    <property type="match status" value="1"/>
</dbReference>
<dbReference type="GO" id="GO:0047372">
    <property type="term" value="F:monoacylglycerol lipase activity"/>
    <property type="evidence" value="ECO:0007669"/>
    <property type="project" value="TreeGrafter"/>
</dbReference>
<feature type="domain" description="AB hydrolase-1" evidence="3">
    <location>
        <begin position="73"/>
        <end position="310"/>
    </location>
</feature>
<reference evidence="5" key="1">
    <citation type="submission" date="2017-02" db="EMBL/GenBank/DDBJ databases">
        <authorList>
            <person name="Varghese N."/>
            <person name="Submissions S."/>
        </authorList>
    </citation>
    <scope>NUCLEOTIDE SEQUENCE [LARGE SCALE GENOMIC DNA]</scope>
    <source>
        <strain evidence="5">ATCC 27094</strain>
    </source>
</reference>
<dbReference type="InterPro" id="IPR050960">
    <property type="entry name" value="AB_hydrolase_4_sf"/>
</dbReference>
<dbReference type="GO" id="GO:0034338">
    <property type="term" value="F:short-chain carboxylesterase activity"/>
    <property type="evidence" value="ECO:0007669"/>
    <property type="project" value="TreeGrafter"/>
</dbReference>
<dbReference type="PIRSF" id="PIRSF005211">
    <property type="entry name" value="Ab_hydro_YheT"/>
    <property type="match status" value="1"/>
</dbReference>